<evidence type="ECO:0000256" key="2">
    <source>
        <dbReference type="PROSITE-ProRule" id="PRU00335"/>
    </source>
</evidence>
<feature type="DNA-binding region" description="H-T-H motif" evidence="2">
    <location>
        <begin position="34"/>
        <end position="53"/>
    </location>
</feature>
<dbReference type="Pfam" id="PF00440">
    <property type="entry name" value="TetR_N"/>
    <property type="match status" value="1"/>
</dbReference>
<organism evidence="4 5">
    <name type="scientific">Shimazuella alba</name>
    <dbReference type="NCBI Taxonomy" id="2690964"/>
    <lineage>
        <taxon>Bacteria</taxon>
        <taxon>Bacillati</taxon>
        <taxon>Bacillota</taxon>
        <taxon>Bacilli</taxon>
        <taxon>Bacillales</taxon>
        <taxon>Thermoactinomycetaceae</taxon>
        <taxon>Shimazuella</taxon>
    </lineage>
</organism>
<dbReference type="InterPro" id="IPR050624">
    <property type="entry name" value="HTH-type_Tx_Regulator"/>
</dbReference>
<evidence type="ECO:0000259" key="3">
    <source>
        <dbReference type="PROSITE" id="PS50977"/>
    </source>
</evidence>
<gene>
    <name evidence="4" type="ORF">GSM42_19230</name>
</gene>
<feature type="domain" description="HTH tetR-type" evidence="3">
    <location>
        <begin position="11"/>
        <end position="71"/>
    </location>
</feature>
<dbReference type="Pfam" id="PF14278">
    <property type="entry name" value="TetR_C_8"/>
    <property type="match status" value="1"/>
</dbReference>
<dbReference type="AlphaFoldDB" id="A0A6I4VWB0"/>
<dbReference type="PROSITE" id="PS50977">
    <property type="entry name" value="HTH_TETR_2"/>
    <property type="match status" value="1"/>
</dbReference>
<dbReference type="Gene3D" id="1.10.357.10">
    <property type="entry name" value="Tetracycline Repressor, domain 2"/>
    <property type="match status" value="1"/>
</dbReference>
<dbReference type="GO" id="GO:0003677">
    <property type="term" value="F:DNA binding"/>
    <property type="evidence" value="ECO:0007669"/>
    <property type="project" value="UniProtKB-UniRule"/>
</dbReference>
<evidence type="ECO:0000256" key="1">
    <source>
        <dbReference type="ARBA" id="ARBA00023125"/>
    </source>
</evidence>
<dbReference type="InterPro" id="IPR009057">
    <property type="entry name" value="Homeodomain-like_sf"/>
</dbReference>
<dbReference type="PANTHER" id="PTHR43479:SF23">
    <property type="entry name" value="HTH TETR-TYPE DOMAIN-CONTAINING PROTEIN"/>
    <property type="match status" value="1"/>
</dbReference>
<name>A0A6I4VWB0_9BACL</name>
<dbReference type="EMBL" id="WUUL01000019">
    <property type="protein sequence ID" value="MXQ55817.1"/>
    <property type="molecule type" value="Genomic_DNA"/>
</dbReference>
<dbReference type="InterPro" id="IPR039532">
    <property type="entry name" value="TetR_C_Firmicutes"/>
</dbReference>
<dbReference type="PANTHER" id="PTHR43479">
    <property type="entry name" value="ACREF/ENVCD OPERON REPRESSOR-RELATED"/>
    <property type="match status" value="1"/>
</dbReference>
<protein>
    <submittedName>
        <fullName evidence="4">TetR family transcriptional regulator</fullName>
    </submittedName>
</protein>
<dbReference type="RefSeq" id="WP_160803166.1">
    <property type="nucleotide sequence ID" value="NZ_WUUL01000019.1"/>
</dbReference>
<reference evidence="4 5" key="1">
    <citation type="submission" date="2019-12" db="EMBL/GenBank/DDBJ databases">
        <title>Whole-genome analyses of novel actinobacteria.</title>
        <authorList>
            <person name="Sahin N."/>
            <person name="Saygin H."/>
        </authorList>
    </citation>
    <scope>NUCLEOTIDE SEQUENCE [LARGE SCALE GENOMIC DNA]</scope>
    <source>
        <strain evidence="4 5">KC615</strain>
    </source>
</reference>
<accession>A0A6I4VWB0</accession>
<evidence type="ECO:0000313" key="4">
    <source>
        <dbReference type="EMBL" id="MXQ55817.1"/>
    </source>
</evidence>
<comment type="caution">
    <text evidence="4">The sequence shown here is derived from an EMBL/GenBank/DDBJ whole genome shotgun (WGS) entry which is preliminary data.</text>
</comment>
<keyword evidence="5" id="KW-1185">Reference proteome</keyword>
<sequence>MVSHPKDPRAIRTKKSLQSACLTLIEEKGFDQISVRDLATRAGINRSTFYQHYPDKWDLLEQMMDTHLQGMIDTVKPISLRPAKKYIHEPNPSFVRIFSYIQEHADFYQTMLGKKGIPLFHHRLVKRVSQTILEEMNKNKQKKSQMLVHQPLVLQYITSAHLGLVIYWLEQGMPYSPHEMAHQMTLLTFCGPINAMTLNPKEI</sequence>
<dbReference type="InterPro" id="IPR001647">
    <property type="entry name" value="HTH_TetR"/>
</dbReference>
<dbReference type="SUPFAM" id="SSF46689">
    <property type="entry name" value="Homeodomain-like"/>
    <property type="match status" value="1"/>
</dbReference>
<keyword evidence="1 2" id="KW-0238">DNA-binding</keyword>
<dbReference type="Proteomes" id="UP000430692">
    <property type="component" value="Unassembled WGS sequence"/>
</dbReference>
<dbReference type="PRINTS" id="PR00455">
    <property type="entry name" value="HTHTETR"/>
</dbReference>
<evidence type="ECO:0000313" key="5">
    <source>
        <dbReference type="Proteomes" id="UP000430692"/>
    </source>
</evidence>
<proteinExistence type="predicted"/>